<keyword evidence="1" id="KW-1133">Transmembrane helix</keyword>
<accession>A0A2I0JJ08</accession>
<dbReference type="Proteomes" id="UP000233551">
    <property type="component" value="Unassembled WGS sequence"/>
</dbReference>
<keyword evidence="3" id="KW-1185">Reference proteome</keyword>
<evidence type="ECO:0000313" key="2">
    <source>
        <dbReference type="EMBL" id="PKI56247.1"/>
    </source>
</evidence>
<organism evidence="2 3">
    <name type="scientific">Punica granatum</name>
    <name type="common">Pomegranate</name>
    <dbReference type="NCBI Taxonomy" id="22663"/>
    <lineage>
        <taxon>Eukaryota</taxon>
        <taxon>Viridiplantae</taxon>
        <taxon>Streptophyta</taxon>
        <taxon>Embryophyta</taxon>
        <taxon>Tracheophyta</taxon>
        <taxon>Spermatophyta</taxon>
        <taxon>Magnoliopsida</taxon>
        <taxon>eudicotyledons</taxon>
        <taxon>Gunneridae</taxon>
        <taxon>Pentapetalae</taxon>
        <taxon>rosids</taxon>
        <taxon>malvids</taxon>
        <taxon>Myrtales</taxon>
        <taxon>Lythraceae</taxon>
        <taxon>Punica</taxon>
    </lineage>
</organism>
<reference evidence="2 3" key="1">
    <citation type="submission" date="2017-11" db="EMBL/GenBank/DDBJ databases">
        <title>De-novo sequencing of pomegranate (Punica granatum L.) genome.</title>
        <authorList>
            <person name="Akparov Z."/>
            <person name="Amiraslanov A."/>
            <person name="Hajiyeva S."/>
            <person name="Abbasov M."/>
            <person name="Kaur K."/>
            <person name="Hamwieh A."/>
            <person name="Solovyev V."/>
            <person name="Salamov A."/>
            <person name="Braich B."/>
            <person name="Kosarev P."/>
            <person name="Mahmoud A."/>
            <person name="Hajiyev E."/>
            <person name="Babayeva S."/>
            <person name="Izzatullayeva V."/>
            <person name="Mammadov A."/>
            <person name="Mammadov A."/>
            <person name="Sharifova S."/>
            <person name="Ojaghi J."/>
            <person name="Eynullazada K."/>
            <person name="Bayramov B."/>
            <person name="Abdulazimova A."/>
            <person name="Shahmuradov I."/>
        </authorList>
    </citation>
    <scope>NUCLEOTIDE SEQUENCE [LARGE SCALE GENOMIC DNA]</scope>
    <source>
        <strain evidence="3">cv. AG2017</strain>
        <tissue evidence="2">Leaf</tissue>
    </source>
</reference>
<dbReference type="AlphaFoldDB" id="A0A2I0JJ08"/>
<feature type="transmembrane region" description="Helical" evidence="1">
    <location>
        <begin position="20"/>
        <end position="44"/>
    </location>
</feature>
<dbReference type="EMBL" id="PGOL01001608">
    <property type="protein sequence ID" value="PKI56247.1"/>
    <property type="molecule type" value="Genomic_DNA"/>
</dbReference>
<proteinExistence type="predicted"/>
<sequence>MSTNVPSRRTVLDLDLDRVLVSYAHFLILGNFIGPLIICELTLLGRSPSPRLPLSYRPVAMMSWAIDLMSPYLTTCNDACVMVRPTCSAEAGCAGGGSGRDLEWKA</sequence>
<evidence type="ECO:0000256" key="1">
    <source>
        <dbReference type="SAM" id="Phobius"/>
    </source>
</evidence>
<comment type="caution">
    <text evidence="2">The sequence shown here is derived from an EMBL/GenBank/DDBJ whole genome shotgun (WGS) entry which is preliminary data.</text>
</comment>
<evidence type="ECO:0000313" key="3">
    <source>
        <dbReference type="Proteomes" id="UP000233551"/>
    </source>
</evidence>
<protein>
    <submittedName>
        <fullName evidence="2">Uncharacterized protein</fullName>
    </submittedName>
</protein>
<name>A0A2I0JJ08_PUNGR</name>
<keyword evidence="1" id="KW-0472">Membrane</keyword>
<keyword evidence="1" id="KW-0812">Transmembrane</keyword>
<gene>
    <name evidence="2" type="ORF">CRG98_023266</name>
</gene>